<keyword evidence="3 6" id="KW-0694">RNA-binding</keyword>
<dbReference type="InterPro" id="IPR000266">
    <property type="entry name" value="Ribosomal_uS17"/>
</dbReference>
<dbReference type="RefSeq" id="WP_390279160.1">
    <property type="nucleotide sequence ID" value="NZ_JBHRYH010000021.1"/>
</dbReference>
<dbReference type="CDD" id="cd00364">
    <property type="entry name" value="Ribosomal_uS17"/>
    <property type="match status" value="1"/>
</dbReference>
<keyword evidence="5 6" id="KW-0687">Ribonucleoprotein</keyword>
<comment type="similarity">
    <text evidence="1 6 7">Belongs to the universal ribosomal protein uS17 family.</text>
</comment>
<evidence type="ECO:0000256" key="3">
    <source>
        <dbReference type="ARBA" id="ARBA00022884"/>
    </source>
</evidence>
<dbReference type="InterPro" id="IPR019984">
    <property type="entry name" value="Ribosomal_uS17_bact/chlr"/>
</dbReference>
<evidence type="ECO:0000313" key="9">
    <source>
        <dbReference type="Proteomes" id="UP001595636"/>
    </source>
</evidence>
<evidence type="ECO:0000256" key="4">
    <source>
        <dbReference type="ARBA" id="ARBA00022980"/>
    </source>
</evidence>
<keyword evidence="2 6" id="KW-0699">rRNA-binding</keyword>
<dbReference type="EMBL" id="JBHRYH010000021">
    <property type="protein sequence ID" value="MFC3626461.1"/>
    <property type="molecule type" value="Genomic_DNA"/>
</dbReference>
<evidence type="ECO:0000256" key="6">
    <source>
        <dbReference type="HAMAP-Rule" id="MF_01345"/>
    </source>
</evidence>
<dbReference type="GO" id="GO:0005840">
    <property type="term" value="C:ribosome"/>
    <property type="evidence" value="ECO:0007669"/>
    <property type="project" value="UniProtKB-KW"/>
</dbReference>
<sequence length="87" mass="9818">MSETKVVRTLTGKVVSDKMDKTVTVLVERKVKHPIYGKVIRRSKKFHAHDENNEYGIGDVVVISETRPVSKTKAWAVTALVEKARQV</sequence>
<evidence type="ECO:0000256" key="2">
    <source>
        <dbReference type="ARBA" id="ARBA00022730"/>
    </source>
</evidence>
<comment type="function">
    <text evidence="6">One of the primary rRNA binding proteins, it binds specifically to the 5'-end of 16S ribosomal RNA.</text>
</comment>
<accession>A0ABV7TUL8</accession>
<gene>
    <name evidence="6 8" type="primary">rpsQ</name>
    <name evidence="8" type="ORF">ACFOKJ_10015</name>
</gene>
<dbReference type="Gene3D" id="2.40.50.140">
    <property type="entry name" value="Nucleic acid-binding proteins"/>
    <property type="match status" value="1"/>
</dbReference>
<dbReference type="HAMAP" id="MF_01345_B">
    <property type="entry name" value="Ribosomal_uS17_B"/>
    <property type="match status" value="1"/>
</dbReference>
<dbReference type="SUPFAM" id="SSF50249">
    <property type="entry name" value="Nucleic acid-binding proteins"/>
    <property type="match status" value="1"/>
</dbReference>
<protein>
    <recommendedName>
        <fullName evidence="6">Small ribosomal subunit protein uS17</fullName>
    </recommendedName>
</protein>
<dbReference type="InterPro" id="IPR012340">
    <property type="entry name" value="NA-bd_OB-fold"/>
</dbReference>
<dbReference type="PANTHER" id="PTHR10744:SF1">
    <property type="entry name" value="SMALL RIBOSOMAL SUBUNIT PROTEIN US17M"/>
    <property type="match status" value="1"/>
</dbReference>
<proteinExistence type="inferred from homology"/>
<dbReference type="Pfam" id="PF00366">
    <property type="entry name" value="Ribosomal_S17"/>
    <property type="match status" value="1"/>
</dbReference>
<evidence type="ECO:0000256" key="5">
    <source>
        <dbReference type="ARBA" id="ARBA00023274"/>
    </source>
</evidence>
<keyword evidence="4 6" id="KW-0689">Ribosomal protein</keyword>
<evidence type="ECO:0000313" key="8">
    <source>
        <dbReference type="EMBL" id="MFC3626461.1"/>
    </source>
</evidence>
<keyword evidence="9" id="KW-1185">Reference proteome</keyword>
<dbReference type="InterPro" id="IPR019979">
    <property type="entry name" value="Ribosomal_uS17_CS"/>
</dbReference>
<organism evidence="8 9">
    <name type="scientific">Vogesella amnigena</name>
    <dbReference type="NCBI Taxonomy" id="1507449"/>
    <lineage>
        <taxon>Bacteria</taxon>
        <taxon>Pseudomonadati</taxon>
        <taxon>Pseudomonadota</taxon>
        <taxon>Betaproteobacteria</taxon>
        <taxon>Neisseriales</taxon>
        <taxon>Chromobacteriaceae</taxon>
        <taxon>Vogesella</taxon>
    </lineage>
</organism>
<comment type="caution">
    <text evidence="8">The sequence shown here is derived from an EMBL/GenBank/DDBJ whole genome shotgun (WGS) entry which is preliminary data.</text>
</comment>
<dbReference type="PANTHER" id="PTHR10744">
    <property type="entry name" value="40S RIBOSOMAL PROTEIN S11 FAMILY MEMBER"/>
    <property type="match status" value="1"/>
</dbReference>
<dbReference type="Proteomes" id="UP001595636">
    <property type="component" value="Unassembled WGS sequence"/>
</dbReference>
<dbReference type="PROSITE" id="PS00056">
    <property type="entry name" value="RIBOSOMAL_S17"/>
    <property type="match status" value="1"/>
</dbReference>
<evidence type="ECO:0000256" key="7">
    <source>
        <dbReference type="RuleBase" id="RU003872"/>
    </source>
</evidence>
<name>A0ABV7TUL8_9NEIS</name>
<reference evidence="9" key="1">
    <citation type="journal article" date="2019" name="Int. J. Syst. Evol. Microbiol.">
        <title>The Global Catalogue of Microorganisms (GCM) 10K type strain sequencing project: providing services to taxonomists for standard genome sequencing and annotation.</title>
        <authorList>
            <consortium name="The Broad Institute Genomics Platform"/>
            <consortium name="The Broad Institute Genome Sequencing Center for Infectious Disease"/>
            <person name="Wu L."/>
            <person name="Ma J."/>
        </authorList>
    </citation>
    <scope>NUCLEOTIDE SEQUENCE [LARGE SCALE GENOMIC DNA]</scope>
    <source>
        <strain evidence="9">KCTC 42195</strain>
    </source>
</reference>
<dbReference type="PRINTS" id="PR00973">
    <property type="entry name" value="RIBOSOMALS17"/>
</dbReference>
<comment type="subunit">
    <text evidence="6">Part of the 30S ribosomal subunit.</text>
</comment>
<evidence type="ECO:0000256" key="1">
    <source>
        <dbReference type="ARBA" id="ARBA00010254"/>
    </source>
</evidence>
<dbReference type="NCBIfam" id="TIGR03635">
    <property type="entry name" value="uS17_bact"/>
    <property type="match status" value="1"/>
</dbReference>
<dbReference type="NCBIfam" id="NF004123">
    <property type="entry name" value="PRK05610.1"/>
    <property type="match status" value="1"/>
</dbReference>